<feature type="chain" id="PRO_5045527521" evidence="2">
    <location>
        <begin position="22"/>
        <end position="176"/>
    </location>
</feature>
<keyword evidence="4" id="KW-1185">Reference proteome</keyword>
<feature type="compositionally biased region" description="Low complexity" evidence="1">
    <location>
        <begin position="34"/>
        <end position="45"/>
    </location>
</feature>
<organism evidence="3 4">
    <name type="scientific">Blastococcus carthaginiensis</name>
    <dbReference type="NCBI Taxonomy" id="3050034"/>
    <lineage>
        <taxon>Bacteria</taxon>
        <taxon>Bacillati</taxon>
        <taxon>Actinomycetota</taxon>
        <taxon>Actinomycetes</taxon>
        <taxon>Geodermatophilales</taxon>
        <taxon>Geodermatophilaceae</taxon>
        <taxon>Blastococcus</taxon>
    </lineage>
</organism>
<feature type="compositionally biased region" description="Polar residues" evidence="1">
    <location>
        <begin position="46"/>
        <end position="57"/>
    </location>
</feature>
<comment type="caution">
    <text evidence="3">The sequence shown here is derived from an EMBL/GenBank/DDBJ whole genome shotgun (WGS) entry which is preliminary data.</text>
</comment>
<dbReference type="RefSeq" id="WP_305998042.1">
    <property type="nucleotide sequence ID" value="NZ_JASNFN010000001.1"/>
</dbReference>
<reference evidence="4" key="1">
    <citation type="submission" date="2023-05" db="EMBL/GenBank/DDBJ databases">
        <title>Draft genome of Pseudofrankia sp. BMG5.37.</title>
        <authorList>
            <person name="Gtari M."/>
            <person name="Ghodhbane F."/>
            <person name="Sbissi I."/>
        </authorList>
    </citation>
    <scope>NUCLEOTIDE SEQUENCE [LARGE SCALE GENOMIC DNA]</scope>
    <source>
        <strain evidence="4">BMG 814</strain>
    </source>
</reference>
<accession>A0ABT9I6T7</accession>
<evidence type="ECO:0000313" key="3">
    <source>
        <dbReference type="EMBL" id="MDP5181279.1"/>
    </source>
</evidence>
<feature type="region of interest" description="Disordered" evidence="1">
    <location>
        <begin position="22"/>
        <end position="60"/>
    </location>
</feature>
<name>A0ABT9I6T7_9ACTN</name>
<evidence type="ECO:0000256" key="2">
    <source>
        <dbReference type="SAM" id="SignalP"/>
    </source>
</evidence>
<feature type="signal peptide" evidence="2">
    <location>
        <begin position="1"/>
        <end position="21"/>
    </location>
</feature>
<gene>
    <name evidence="3" type="ORF">QOZ88_01375</name>
</gene>
<dbReference type="EMBL" id="JASNFN010000001">
    <property type="protein sequence ID" value="MDP5181279.1"/>
    <property type="molecule type" value="Genomic_DNA"/>
</dbReference>
<evidence type="ECO:0000256" key="1">
    <source>
        <dbReference type="SAM" id="MobiDB-lite"/>
    </source>
</evidence>
<protein>
    <submittedName>
        <fullName evidence="3">Uncharacterized protein</fullName>
    </submittedName>
</protein>
<dbReference type="Proteomes" id="UP001233673">
    <property type="component" value="Unassembled WGS sequence"/>
</dbReference>
<evidence type="ECO:0000313" key="4">
    <source>
        <dbReference type="Proteomes" id="UP001233673"/>
    </source>
</evidence>
<sequence length="176" mass="18273">MHRSLLRSGLLPAATALALLAGCSGSEPEDTTASEETTASQQTSAPEETTASGTPSAAGSEFCTEATGIVERLTSNATTGNPADLPQTFRDAAEEIRAIEAPEELAADWNALADGVEEIATTLQDIDPTDPNALATLQERLAPLQQELSQSSDNVEQYLVEECGLGLPTEESAPTG</sequence>
<dbReference type="PROSITE" id="PS51257">
    <property type="entry name" value="PROKAR_LIPOPROTEIN"/>
    <property type="match status" value="1"/>
</dbReference>
<proteinExistence type="predicted"/>
<keyword evidence="2" id="KW-0732">Signal</keyword>